<dbReference type="RefSeq" id="WP_216145231.1">
    <property type="nucleotide sequence ID" value="NZ_JAHLDV010000001.1"/>
</dbReference>
<sequence>MNIGVVINMTIIGKVVFDASKLVGNTAEFGIGLTGNVISSIAGISGKDKLAKNTKKYSAIVGKVVSKTSKIAGAVTAVLIDKTIDVTVHTAKYIAENATNTNVKIYGQSDKFYDEDKYIEVEYKVLEK</sequence>
<comment type="caution">
    <text evidence="1">The sequence shown here is derived from an EMBL/GenBank/DDBJ whole genome shotgun (WGS) entry which is preliminary data.</text>
</comment>
<proteinExistence type="predicted"/>
<reference evidence="1 2" key="1">
    <citation type="submission" date="2021-06" db="EMBL/GenBank/DDBJ databases">
        <title>Clostridia strains as spoilage organisms.</title>
        <authorList>
            <person name="Wambui J."/>
            <person name="Stephan R."/>
            <person name="Stevens M.J.A."/>
        </authorList>
    </citation>
    <scope>NUCLEOTIDE SEQUENCE [LARGE SCALE GENOMIC DNA]</scope>
    <source>
        <strain evidence="1 2">DSM 14204</strain>
    </source>
</reference>
<protein>
    <submittedName>
        <fullName evidence="1">Uncharacterized protein</fullName>
    </submittedName>
</protein>
<evidence type="ECO:0000313" key="2">
    <source>
        <dbReference type="Proteomes" id="UP000776252"/>
    </source>
</evidence>
<name>A0ABS6BMW2_9CLOT</name>
<dbReference type="Proteomes" id="UP000776252">
    <property type="component" value="Unassembled WGS sequence"/>
</dbReference>
<dbReference type="EMBL" id="JAHLDV010000001">
    <property type="protein sequence ID" value="MBU3158258.1"/>
    <property type="molecule type" value="Genomic_DNA"/>
</dbReference>
<organism evidence="1 2">
    <name type="scientific">Clostridium frigoris</name>
    <dbReference type="NCBI Taxonomy" id="205327"/>
    <lineage>
        <taxon>Bacteria</taxon>
        <taxon>Bacillati</taxon>
        <taxon>Bacillota</taxon>
        <taxon>Clostridia</taxon>
        <taxon>Eubacteriales</taxon>
        <taxon>Clostridiaceae</taxon>
        <taxon>Clostridium</taxon>
    </lineage>
</organism>
<keyword evidence="2" id="KW-1185">Reference proteome</keyword>
<gene>
    <name evidence="1" type="ORF">KPL37_00530</name>
</gene>
<accession>A0ABS6BMW2</accession>
<evidence type="ECO:0000313" key="1">
    <source>
        <dbReference type="EMBL" id="MBU3158258.1"/>
    </source>
</evidence>